<evidence type="ECO:0008006" key="4">
    <source>
        <dbReference type="Google" id="ProtNLM"/>
    </source>
</evidence>
<sequence>MKTQMEITQVEWDMIETYLDRQNDLNKHSISEELKQIPDFEQKIEHIKKVREEIEESIRRSKLNDFHKHLNETEDSKLKSLSKPNTKSYTMWYSAAAILILLFGIFWMLNSNNNAEKIFAENFKPDIGLPLKMGRADSYEFYEGMLDYKQENYKKAISKWEVLLIDNPENDTLNYFLGVANLALGDASESLKYLTNQERFQEGMFKEEAAYYAALAKIKEGEIEEAKTLLKNIPSIQNTKLLRQLEKE</sequence>
<organism evidence="2 3">
    <name type="scientific">Aequorivita xiaoshiensis</name>
    <dbReference type="NCBI Taxonomy" id="2874476"/>
    <lineage>
        <taxon>Bacteria</taxon>
        <taxon>Pseudomonadati</taxon>
        <taxon>Bacteroidota</taxon>
        <taxon>Flavobacteriia</taxon>
        <taxon>Flavobacteriales</taxon>
        <taxon>Flavobacteriaceae</taxon>
        <taxon>Aequorivita</taxon>
    </lineage>
</organism>
<protein>
    <recommendedName>
        <fullName evidence="4">Tetratricopeptide repeat protein</fullName>
    </recommendedName>
</protein>
<name>A0A9X1R209_9FLAO</name>
<comment type="caution">
    <text evidence="2">The sequence shown here is derived from an EMBL/GenBank/DDBJ whole genome shotgun (WGS) entry which is preliminary data.</text>
</comment>
<dbReference type="InterPro" id="IPR011990">
    <property type="entry name" value="TPR-like_helical_dom_sf"/>
</dbReference>
<keyword evidence="3" id="KW-1185">Reference proteome</keyword>
<reference evidence="2" key="1">
    <citation type="submission" date="2021-09" db="EMBL/GenBank/DDBJ databases">
        <title>Genome of Aequorivita sp. strain F64183.</title>
        <authorList>
            <person name="Wang Y."/>
        </authorList>
    </citation>
    <scope>NUCLEOTIDE SEQUENCE</scope>
    <source>
        <strain evidence="2">F64183</strain>
    </source>
</reference>
<dbReference type="RefSeq" id="WP_237606317.1">
    <property type="nucleotide sequence ID" value="NZ_JAIRBB010000001.1"/>
</dbReference>
<dbReference type="Proteomes" id="UP001139462">
    <property type="component" value="Unassembled WGS sequence"/>
</dbReference>
<feature type="transmembrane region" description="Helical" evidence="1">
    <location>
        <begin position="89"/>
        <end position="109"/>
    </location>
</feature>
<accession>A0A9X1R209</accession>
<dbReference type="SUPFAM" id="SSF48452">
    <property type="entry name" value="TPR-like"/>
    <property type="match status" value="1"/>
</dbReference>
<keyword evidence="1" id="KW-0812">Transmembrane</keyword>
<evidence type="ECO:0000313" key="2">
    <source>
        <dbReference type="EMBL" id="MCG2429594.1"/>
    </source>
</evidence>
<gene>
    <name evidence="2" type="ORF">K8344_00550</name>
</gene>
<evidence type="ECO:0000313" key="3">
    <source>
        <dbReference type="Proteomes" id="UP001139462"/>
    </source>
</evidence>
<dbReference type="AlphaFoldDB" id="A0A9X1R209"/>
<evidence type="ECO:0000256" key="1">
    <source>
        <dbReference type="SAM" id="Phobius"/>
    </source>
</evidence>
<keyword evidence="1" id="KW-0472">Membrane</keyword>
<dbReference type="Gene3D" id="1.25.40.10">
    <property type="entry name" value="Tetratricopeptide repeat domain"/>
    <property type="match status" value="1"/>
</dbReference>
<proteinExistence type="predicted"/>
<dbReference type="EMBL" id="JAIRBB010000001">
    <property type="protein sequence ID" value="MCG2429594.1"/>
    <property type="molecule type" value="Genomic_DNA"/>
</dbReference>
<keyword evidence="1" id="KW-1133">Transmembrane helix</keyword>